<dbReference type="Proteomes" id="UP001530377">
    <property type="component" value="Unassembled WGS sequence"/>
</dbReference>
<evidence type="ECO:0000313" key="3">
    <source>
        <dbReference type="Proteomes" id="UP001530377"/>
    </source>
</evidence>
<protein>
    <submittedName>
        <fullName evidence="2">Uncharacterized protein</fullName>
    </submittedName>
</protein>
<evidence type="ECO:0000313" key="2">
    <source>
        <dbReference type="EMBL" id="KAL3816184.1"/>
    </source>
</evidence>
<organism evidence="2 3">
    <name type="scientific">Cyclostephanos tholiformis</name>
    <dbReference type="NCBI Taxonomy" id="382380"/>
    <lineage>
        <taxon>Eukaryota</taxon>
        <taxon>Sar</taxon>
        <taxon>Stramenopiles</taxon>
        <taxon>Ochrophyta</taxon>
        <taxon>Bacillariophyta</taxon>
        <taxon>Coscinodiscophyceae</taxon>
        <taxon>Thalassiosirophycidae</taxon>
        <taxon>Stephanodiscales</taxon>
        <taxon>Stephanodiscaceae</taxon>
        <taxon>Cyclostephanos</taxon>
    </lineage>
</organism>
<reference evidence="2 3" key="1">
    <citation type="submission" date="2024-10" db="EMBL/GenBank/DDBJ databases">
        <title>Updated reference genomes for cyclostephanoid diatoms.</title>
        <authorList>
            <person name="Roberts W.R."/>
            <person name="Alverson A.J."/>
        </authorList>
    </citation>
    <scope>NUCLEOTIDE SEQUENCE [LARGE SCALE GENOMIC DNA]</scope>
    <source>
        <strain evidence="2 3">AJA228-03</strain>
    </source>
</reference>
<dbReference type="AlphaFoldDB" id="A0ABD3RVD7"/>
<evidence type="ECO:0000256" key="1">
    <source>
        <dbReference type="SAM" id="MobiDB-lite"/>
    </source>
</evidence>
<keyword evidence="3" id="KW-1185">Reference proteome</keyword>
<comment type="caution">
    <text evidence="2">The sequence shown here is derived from an EMBL/GenBank/DDBJ whole genome shotgun (WGS) entry which is preliminary data.</text>
</comment>
<name>A0ABD3RVD7_9STRA</name>
<gene>
    <name evidence="2" type="ORF">ACHAXA_007302</name>
</gene>
<proteinExistence type="predicted"/>
<sequence>MDERKSSSRNKQSSSSNNKKKDREKGDVVAKDTEKLITQPLASGFAKRCYFTKAGIGRNTQHYEGLTLTGNTVLMLAAAMKLKGCPTICDEDLRRVENTYPNQFSRLPDELLLSSGWRRISKYCHFSHKPLPDGVPFFHSRKRCHPNGGFYFLLCSAVGMTRLMDVEPLNRDALAVLQTDFPMTCEKAPPELLEDPAEWTLVNKFCFFSGGPINVEEDVYYRSELGGTEIYMLAFLSPSLSPTDLYRLNREPNNAGGGAKHEDAGPLKSVAAVEEVESVYDLTERDFDDLKLYHLGPCRALPPYLLHPQSWLKVLPPHFMAARDEALRIAQEWESRFPPSPMRGGSHSMAGISTTPIAHGAPVGSNMMSPGSGYVELGQARGCPTPSSRECFGPAGSMYPSQYPGMHQEQTNVMDSNAQYYPSPMMGVPDQQVGYSPLHQHYGAPPTPLDNEMNYYYSHSPKVMPPGAHPQHFQQIPMPPQPTIINSYGNSNMSAPSPTRMNQIHAGLPYNSGHYQPYTNASPGQRGIVNPQWIDIQEEGAFVRAQGGDQPDDEAIASRGAIFGGMNQGGPREVGGMTHQMIDPSFEIQHHHQVDPPVNAYDDINTATDHQYYGDDTKSVASGTSSLMGGAQSRLKQKRMMNMSKKSPQRPDLSTKLGKIVTKKPIPVSVAEESWDTRTDAESSLGTSLVSGGSSMYTDTTNPNEKNSRRALILQMAKARMKNVKESLVAEKNNAEVSGDARNDVVEDTTVDEMCMELD</sequence>
<accession>A0ABD3RVD7</accession>
<feature type="region of interest" description="Disordered" evidence="1">
    <location>
        <begin position="1"/>
        <end position="29"/>
    </location>
</feature>
<feature type="compositionally biased region" description="Basic and acidic residues" evidence="1">
    <location>
        <begin position="19"/>
        <end position="29"/>
    </location>
</feature>
<feature type="compositionally biased region" description="Polar residues" evidence="1">
    <location>
        <begin position="696"/>
        <end position="705"/>
    </location>
</feature>
<feature type="region of interest" description="Disordered" evidence="1">
    <location>
        <begin position="672"/>
        <end position="706"/>
    </location>
</feature>
<dbReference type="EMBL" id="JALLPB020000161">
    <property type="protein sequence ID" value="KAL3816184.1"/>
    <property type="molecule type" value="Genomic_DNA"/>
</dbReference>
<feature type="compositionally biased region" description="Low complexity" evidence="1">
    <location>
        <begin position="683"/>
        <end position="695"/>
    </location>
</feature>